<dbReference type="GO" id="GO:0061608">
    <property type="term" value="F:nuclear import signal receptor activity"/>
    <property type="evidence" value="ECO:0007669"/>
    <property type="project" value="TreeGrafter"/>
</dbReference>
<evidence type="ECO:0000256" key="1">
    <source>
        <dbReference type="ARBA" id="ARBA00006623"/>
    </source>
</evidence>
<dbReference type="OrthoDB" id="10248398at2759"/>
<protein>
    <recommendedName>
        <fullName evidence="6">Hikeshi-like domain-containing protein</fullName>
    </recommendedName>
</protein>
<dbReference type="EMBL" id="JANBPY010000644">
    <property type="protein sequence ID" value="KAJ1964973.1"/>
    <property type="molecule type" value="Genomic_DNA"/>
</dbReference>
<reference evidence="4" key="1">
    <citation type="submission" date="2022-07" db="EMBL/GenBank/DDBJ databases">
        <title>Phylogenomic reconstructions and comparative analyses of Kickxellomycotina fungi.</title>
        <authorList>
            <person name="Reynolds N.K."/>
            <person name="Stajich J.E."/>
            <person name="Barry K."/>
            <person name="Grigoriev I.V."/>
            <person name="Crous P."/>
            <person name="Smith M.E."/>
        </authorList>
    </citation>
    <scope>NUCLEOTIDE SEQUENCE</scope>
    <source>
        <strain evidence="4">RSA 1196</strain>
    </source>
</reference>
<evidence type="ECO:0000259" key="2">
    <source>
        <dbReference type="Pfam" id="PF05603"/>
    </source>
</evidence>
<dbReference type="GO" id="GO:0006606">
    <property type="term" value="P:protein import into nucleus"/>
    <property type="evidence" value="ECO:0007669"/>
    <property type="project" value="TreeGrafter"/>
</dbReference>
<evidence type="ECO:0000313" key="4">
    <source>
        <dbReference type="EMBL" id="KAJ1964973.1"/>
    </source>
</evidence>
<dbReference type="InterPro" id="IPR008493">
    <property type="entry name" value="Hikeshi-like_N"/>
</dbReference>
<feature type="domain" description="Hikeshi-like C-terminal" evidence="3">
    <location>
        <begin position="169"/>
        <end position="226"/>
    </location>
</feature>
<gene>
    <name evidence="4" type="ORF">IWQ62_002781</name>
</gene>
<dbReference type="PANTHER" id="PTHR12925:SF0">
    <property type="entry name" value="PROTEIN HIKESHI"/>
    <property type="match status" value="1"/>
</dbReference>
<dbReference type="PANTHER" id="PTHR12925">
    <property type="entry name" value="HIKESHI FAMILY MEMBER"/>
    <property type="match status" value="1"/>
</dbReference>
<accession>A0A9W8AV12</accession>
<dbReference type="GO" id="GO:0005829">
    <property type="term" value="C:cytosol"/>
    <property type="evidence" value="ECO:0007669"/>
    <property type="project" value="TreeGrafter"/>
</dbReference>
<dbReference type="InterPro" id="IPR048364">
    <property type="entry name" value="Hikeshi-like_C"/>
</dbReference>
<comment type="caution">
    <text evidence="4">The sequence shown here is derived from an EMBL/GenBank/DDBJ whole genome shotgun (WGS) entry which is preliminary data.</text>
</comment>
<name>A0A9W8AV12_9FUNG</name>
<dbReference type="AlphaFoldDB" id="A0A9W8AV12"/>
<evidence type="ECO:0000259" key="3">
    <source>
        <dbReference type="Pfam" id="PF21057"/>
    </source>
</evidence>
<evidence type="ECO:0008006" key="6">
    <source>
        <dbReference type="Google" id="ProtNLM"/>
    </source>
</evidence>
<dbReference type="Pfam" id="PF21057">
    <property type="entry name" value="Hikeshi-like_C"/>
    <property type="match status" value="1"/>
</dbReference>
<dbReference type="Pfam" id="PF05603">
    <property type="entry name" value="Hikeshi-like_N"/>
    <property type="match status" value="1"/>
</dbReference>
<dbReference type="GO" id="GO:0005634">
    <property type="term" value="C:nucleus"/>
    <property type="evidence" value="ECO:0007669"/>
    <property type="project" value="TreeGrafter"/>
</dbReference>
<feature type="domain" description="Hikeshi-like N-terminal" evidence="2">
    <location>
        <begin position="5"/>
        <end position="136"/>
    </location>
</feature>
<sequence>MFGCIVAGRLVQTNLQQVDVNKYVFELADPQAINHLVVFLLGTIPFEPGYAATVHFHRAETQTWQLLGMLSNTKPSAIFRLRPGNTNPAPFPAAMMNETLSTTNQGTAAPGSSATLGISIEPLASVEAQVAQLHQSTNPPTTGSLVLHKPTAAVDQLLPAQQQAIVTPLVKKVMENLYNFVTSFIASGQSGPGANPDNQTIPIKAFETWYRNVERKLQMNPDFLNQS</sequence>
<dbReference type="InterPro" id="IPR031318">
    <property type="entry name" value="OPI10"/>
</dbReference>
<evidence type="ECO:0000313" key="5">
    <source>
        <dbReference type="Proteomes" id="UP001150925"/>
    </source>
</evidence>
<proteinExistence type="inferred from homology"/>
<keyword evidence="5" id="KW-1185">Reference proteome</keyword>
<comment type="similarity">
    <text evidence="1">Belongs to the OPI10 family.</text>
</comment>
<dbReference type="Proteomes" id="UP001150925">
    <property type="component" value="Unassembled WGS sequence"/>
</dbReference>
<organism evidence="4 5">
    <name type="scientific">Dispira parvispora</name>
    <dbReference type="NCBI Taxonomy" id="1520584"/>
    <lineage>
        <taxon>Eukaryota</taxon>
        <taxon>Fungi</taxon>
        <taxon>Fungi incertae sedis</taxon>
        <taxon>Zoopagomycota</taxon>
        <taxon>Kickxellomycotina</taxon>
        <taxon>Dimargaritomycetes</taxon>
        <taxon>Dimargaritales</taxon>
        <taxon>Dimargaritaceae</taxon>
        <taxon>Dispira</taxon>
    </lineage>
</organism>